<feature type="domain" description="F-box" evidence="1">
    <location>
        <begin position="2"/>
        <end position="47"/>
    </location>
</feature>
<evidence type="ECO:0000313" key="2">
    <source>
        <dbReference type="EMBL" id="PSN60159.1"/>
    </source>
</evidence>
<dbReference type="InterPro" id="IPR036047">
    <property type="entry name" value="F-box-like_dom_sf"/>
</dbReference>
<dbReference type="EMBL" id="KZ678150">
    <property type="protein sequence ID" value="PSN60159.1"/>
    <property type="molecule type" value="Genomic_DNA"/>
</dbReference>
<evidence type="ECO:0000313" key="3">
    <source>
        <dbReference type="Proteomes" id="UP000240883"/>
    </source>
</evidence>
<reference evidence="2 3" key="1">
    <citation type="journal article" date="2018" name="Front. Microbiol.">
        <title>Genome-Wide Analysis of Corynespora cassiicola Leaf Fall Disease Putative Effectors.</title>
        <authorList>
            <person name="Lopez D."/>
            <person name="Ribeiro S."/>
            <person name="Label P."/>
            <person name="Fumanal B."/>
            <person name="Venisse J.S."/>
            <person name="Kohler A."/>
            <person name="de Oliveira R.R."/>
            <person name="Labutti K."/>
            <person name="Lipzen A."/>
            <person name="Lail K."/>
            <person name="Bauer D."/>
            <person name="Ohm R.A."/>
            <person name="Barry K.W."/>
            <person name="Spatafora J."/>
            <person name="Grigoriev I.V."/>
            <person name="Martin F.M."/>
            <person name="Pujade-Renaud V."/>
        </authorList>
    </citation>
    <scope>NUCLEOTIDE SEQUENCE [LARGE SCALE GENOMIC DNA]</scope>
    <source>
        <strain evidence="2 3">Philippines</strain>
    </source>
</reference>
<accession>A0A2T2N454</accession>
<sequence>MSPSLLILPTELLLEIATYLEIPSGAALALTCRRMYGMLTDNKWTPIKANDISAHMELIELISRDDPKWVPCRSCQSMHSTEESSLLRGQNMSRKAENTDIEAKDWVPIGLKLLAPKPNVFEGDEILLELLQTHKLLVELRNSRYYPSGLLNKGMCLQLLALNEERSISLPQSNEEDAIAASLSFVTKPVLRTALMIETTIGVTLLDFDSYQKDLRVPVKLGSRSLGKLRRVLDALKLTCCLHCTPAKMTEDAMCKLNQYLFFSSECGCSTWQPENACQHHYHECGCRSEVQIAPKGAACVEIIMWQEFSARRMGRRGLVKHKFIGHRRGNSSSVNAVWES</sequence>
<dbReference type="OrthoDB" id="3766406at2759"/>
<dbReference type="AlphaFoldDB" id="A0A2T2N454"/>
<name>A0A2T2N454_CORCC</name>
<protein>
    <recommendedName>
        <fullName evidence="1">F-box domain-containing protein</fullName>
    </recommendedName>
</protein>
<proteinExistence type="predicted"/>
<dbReference type="PROSITE" id="PS50181">
    <property type="entry name" value="FBOX"/>
    <property type="match status" value="1"/>
</dbReference>
<gene>
    <name evidence="2" type="ORF">BS50DRAFT_579332</name>
</gene>
<dbReference type="Proteomes" id="UP000240883">
    <property type="component" value="Unassembled WGS sequence"/>
</dbReference>
<evidence type="ECO:0000259" key="1">
    <source>
        <dbReference type="PROSITE" id="PS50181"/>
    </source>
</evidence>
<keyword evidence="3" id="KW-1185">Reference proteome</keyword>
<dbReference type="InterPro" id="IPR001810">
    <property type="entry name" value="F-box_dom"/>
</dbReference>
<organism evidence="2 3">
    <name type="scientific">Corynespora cassiicola Philippines</name>
    <dbReference type="NCBI Taxonomy" id="1448308"/>
    <lineage>
        <taxon>Eukaryota</taxon>
        <taxon>Fungi</taxon>
        <taxon>Dikarya</taxon>
        <taxon>Ascomycota</taxon>
        <taxon>Pezizomycotina</taxon>
        <taxon>Dothideomycetes</taxon>
        <taxon>Pleosporomycetidae</taxon>
        <taxon>Pleosporales</taxon>
        <taxon>Corynesporascaceae</taxon>
        <taxon>Corynespora</taxon>
    </lineage>
</organism>
<dbReference type="SUPFAM" id="SSF81383">
    <property type="entry name" value="F-box domain"/>
    <property type="match status" value="1"/>
</dbReference>
<dbReference type="Pfam" id="PF12937">
    <property type="entry name" value="F-box-like"/>
    <property type="match status" value="1"/>
</dbReference>